<comment type="caution">
    <text evidence="1">The sequence shown here is derived from an EMBL/GenBank/DDBJ whole genome shotgun (WGS) entry which is preliminary data.</text>
</comment>
<name>A0A846YY94_9ACTN</name>
<dbReference type="InterPro" id="IPR029024">
    <property type="entry name" value="TerB-like"/>
</dbReference>
<dbReference type="CDD" id="cd07177">
    <property type="entry name" value="terB_like"/>
    <property type="match status" value="1"/>
</dbReference>
<sequence length="372" mass="41425">MAKALSGITNTGDDDAHREAVEQERAKLKEFVRGLSGDDIKSGAWFAKLCAQGLRSYTEKATWEYFQEKYRGMPADGIVEQQIQLAAKYAMVEGGISSSLYTGAVSATIGSLGGASPATVPAGVITFMVDLTYITQLQMRLAHDIAVMYRIPLDVSDPEDMWKLIRVAFGIKAGEATRGGLIKFVPGLVRQVLKKYYSGSVLAAAKSLPFVGRHLLQRNIIKFAVPGVGIPLTILVNRYTTMIAGRHARSVFRNEARVIELAETLIRRTEHPRLMLWVAWLVIDADGKITEDERLLFQWLTRLAREHHEVDDEQLANVVDIDPDEVWRRVDAEPGDLDDVVYAAEQVAAVDEDLNTQEKAVIAELRDRCRRS</sequence>
<dbReference type="RefSeq" id="WP_067634895.1">
    <property type="nucleotide sequence ID" value="NZ_JAAXPI010000022.1"/>
</dbReference>
<dbReference type="EMBL" id="JAAXPI010000022">
    <property type="protein sequence ID" value="NKZ05479.1"/>
    <property type="molecule type" value="Genomic_DNA"/>
</dbReference>
<dbReference type="SUPFAM" id="SSF158682">
    <property type="entry name" value="TerB-like"/>
    <property type="match status" value="1"/>
</dbReference>
<evidence type="ECO:0008006" key="3">
    <source>
        <dbReference type="Google" id="ProtNLM"/>
    </source>
</evidence>
<dbReference type="Proteomes" id="UP000579250">
    <property type="component" value="Unassembled WGS sequence"/>
</dbReference>
<evidence type="ECO:0000313" key="2">
    <source>
        <dbReference type="Proteomes" id="UP000579250"/>
    </source>
</evidence>
<organism evidence="1 2">
    <name type="scientific">Actinomadura latina</name>
    <dbReference type="NCBI Taxonomy" id="163603"/>
    <lineage>
        <taxon>Bacteria</taxon>
        <taxon>Bacillati</taxon>
        <taxon>Actinomycetota</taxon>
        <taxon>Actinomycetes</taxon>
        <taxon>Streptosporangiales</taxon>
        <taxon>Thermomonosporaceae</taxon>
        <taxon>Actinomadura</taxon>
    </lineage>
</organism>
<proteinExistence type="predicted"/>
<dbReference type="AlphaFoldDB" id="A0A846YY94"/>
<evidence type="ECO:0000313" key="1">
    <source>
        <dbReference type="EMBL" id="NKZ05479.1"/>
    </source>
</evidence>
<gene>
    <name evidence="1" type="ORF">HGB48_17260</name>
</gene>
<accession>A0A846YY94</accession>
<protein>
    <recommendedName>
        <fullName evidence="3">Co-chaperone DjlA N-terminal domain-containing protein</fullName>
    </recommendedName>
</protein>
<reference evidence="1 2" key="1">
    <citation type="submission" date="2020-04" db="EMBL/GenBank/DDBJ databases">
        <title>MicrobeNet Type strains.</title>
        <authorList>
            <person name="Nicholson A.C."/>
        </authorList>
    </citation>
    <scope>NUCLEOTIDE SEQUENCE [LARGE SCALE GENOMIC DNA]</scope>
    <source>
        <strain evidence="1 2">ATCC BAA-277</strain>
    </source>
</reference>
<dbReference type="Gene3D" id="1.10.3680.10">
    <property type="entry name" value="TerB-like"/>
    <property type="match status" value="1"/>
</dbReference>
<keyword evidence="2" id="KW-1185">Reference proteome</keyword>